<protein>
    <submittedName>
        <fullName evidence="2">Uncharacterized protein</fullName>
    </submittedName>
</protein>
<dbReference type="Proteomes" id="UP000199184">
    <property type="component" value="Unassembled WGS sequence"/>
</dbReference>
<dbReference type="EMBL" id="FMAI01000061">
    <property type="protein sequence ID" value="SCB55923.1"/>
    <property type="molecule type" value="Genomic_DNA"/>
</dbReference>
<feature type="region of interest" description="Disordered" evidence="1">
    <location>
        <begin position="1"/>
        <end position="43"/>
    </location>
</feature>
<name>A0A1C3XUG7_9BRAD</name>
<evidence type="ECO:0000256" key="1">
    <source>
        <dbReference type="SAM" id="MobiDB-lite"/>
    </source>
</evidence>
<dbReference type="AlphaFoldDB" id="A0A1C3XUG7"/>
<keyword evidence="3" id="KW-1185">Reference proteome</keyword>
<reference evidence="3" key="1">
    <citation type="submission" date="2016-08" db="EMBL/GenBank/DDBJ databases">
        <authorList>
            <person name="Varghese N."/>
            <person name="Submissions Spin"/>
        </authorList>
    </citation>
    <scope>NUCLEOTIDE SEQUENCE [LARGE SCALE GENOMIC DNA]</scope>
    <source>
        <strain evidence="3">ERR11</strain>
    </source>
</reference>
<proteinExistence type="predicted"/>
<evidence type="ECO:0000313" key="3">
    <source>
        <dbReference type="Proteomes" id="UP000199184"/>
    </source>
</evidence>
<sequence>MPAADQSRKHIGELNERKNHKELQNHLKKPPGSKIRSLKTRPSPETKLKTVYCRVKAKCNSSTKIQ</sequence>
<feature type="compositionally biased region" description="Basic and acidic residues" evidence="1">
    <location>
        <begin position="1"/>
        <end position="25"/>
    </location>
</feature>
<gene>
    <name evidence="2" type="ORF">GA0061098_10613</name>
</gene>
<feature type="compositionally biased region" description="Basic residues" evidence="1">
    <location>
        <begin position="26"/>
        <end position="39"/>
    </location>
</feature>
<organism evidence="2 3">
    <name type="scientific">Bradyrhizobium shewense</name>
    <dbReference type="NCBI Taxonomy" id="1761772"/>
    <lineage>
        <taxon>Bacteria</taxon>
        <taxon>Pseudomonadati</taxon>
        <taxon>Pseudomonadota</taxon>
        <taxon>Alphaproteobacteria</taxon>
        <taxon>Hyphomicrobiales</taxon>
        <taxon>Nitrobacteraceae</taxon>
        <taxon>Bradyrhizobium</taxon>
    </lineage>
</organism>
<accession>A0A1C3XUG7</accession>
<evidence type="ECO:0000313" key="2">
    <source>
        <dbReference type="EMBL" id="SCB55923.1"/>
    </source>
</evidence>